<keyword evidence="2" id="KW-1185">Reference proteome</keyword>
<name>A0ACC1NX58_9PEZI</name>
<protein>
    <submittedName>
        <fullName evidence="1">Uncharacterized protein</fullName>
    </submittedName>
</protein>
<organism evidence="1 2">
    <name type="scientific">Xylaria curta</name>
    <dbReference type="NCBI Taxonomy" id="42375"/>
    <lineage>
        <taxon>Eukaryota</taxon>
        <taxon>Fungi</taxon>
        <taxon>Dikarya</taxon>
        <taxon>Ascomycota</taxon>
        <taxon>Pezizomycotina</taxon>
        <taxon>Sordariomycetes</taxon>
        <taxon>Xylariomycetidae</taxon>
        <taxon>Xylariales</taxon>
        <taxon>Xylariaceae</taxon>
        <taxon>Xylaria</taxon>
    </lineage>
</organism>
<proteinExistence type="predicted"/>
<evidence type="ECO:0000313" key="2">
    <source>
        <dbReference type="Proteomes" id="UP001143856"/>
    </source>
</evidence>
<reference evidence="1" key="1">
    <citation type="submission" date="2022-10" db="EMBL/GenBank/DDBJ databases">
        <title>Genome Sequence of Xylaria curta.</title>
        <authorList>
            <person name="Buettner E."/>
        </authorList>
    </citation>
    <scope>NUCLEOTIDE SEQUENCE</scope>
    <source>
        <strain evidence="1">Babe10</strain>
    </source>
</reference>
<gene>
    <name evidence="1" type="ORF">NUW58_g6169</name>
</gene>
<dbReference type="EMBL" id="JAPDGR010001338">
    <property type="protein sequence ID" value="KAJ2983932.1"/>
    <property type="molecule type" value="Genomic_DNA"/>
</dbReference>
<sequence length="90" mass="9932">MGYVQFLPRAEHALTDEWPANGPNPTCHQTLIGRHLPTCLLDPSRPQHQRFYGEDGLGGDAAKRKLLADFGRGDGGFSVEKLLEECEKLG</sequence>
<accession>A0ACC1NX58</accession>
<comment type="caution">
    <text evidence="1">The sequence shown here is derived from an EMBL/GenBank/DDBJ whole genome shotgun (WGS) entry which is preliminary data.</text>
</comment>
<dbReference type="Proteomes" id="UP001143856">
    <property type="component" value="Unassembled WGS sequence"/>
</dbReference>
<evidence type="ECO:0000313" key="1">
    <source>
        <dbReference type="EMBL" id="KAJ2983932.1"/>
    </source>
</evidence>